<keyword evidence="3 5" id="KW-1133">Transmembrane helix</keyword>
<keyword evidence="2 5" id="KW-0812">Transmembrane</keyword>
<dbReference type="AlphaFoldDB" id="A0A1G6HXC8"/>
<feature type="transmembrane region" description="Helical" evidence="5">
    <location>
        <begin position="56"/>
        <end position="74"/>
    </location>
</feature>
<dbReference type="RefSeq" id="WP_092436659.1">
    <property type="nucleotide sequence ID" value="NZ_FMYP01000013.1"/>
</dbReference>
<feature type="domain" description="VWFA" evidence="6">
    <location>
        <begin position="91"/>
        <end position="288"/>
    </location>
</feature>
<evidence type="ECO:0000256" key="2">
    <source>
        <dbReference type="ARBA" id="ARBA00022692"/>
    </source>
</evidence>
<dbReference type="SUPFAM" id="SSF53300">
    <property type="entry name" value="vWA-like"/>
    <property type="match status" value="1"/>
</dbReference>
<dbReference type="Pfam" id="PF07584">
    <property type="entry name" value="BatA"/>
    <property type="match status" value="1"/>
</dbReference>
<evidence type="ECO:0000256" key="3">
    <source>
        <dbReference type="ARBA" id="ARBA00022989"/>
    </source>
</evidence>
<proteinExistence type="predicted"/>
<feature type="transmembrane region" description="Helical" evidence="5">
    <location>
        <begin position="308"/>
        <end position="326"/>
    </location>
</feature>
<evidence type="ECO:0000256" key="5">
    <source>
        <dbReference type="SAM" id="Phobius"/>
    </source>
</evidence>
<sequence>MFRFANPDFLYLLIALPLLMAIYYLAYRIRKRAIRKFGDFEVLKELMPEASSKRPLVKAIMLCLVFLSLTFAMARPQLGAKLKEVKRRGVELVIALDVSNSMLARDISPNRLERAKQAIARLVDRLSDDRIGLIVFAGDAYVQLPVTSDYVSAKMFLGSINPGMVPTQGTSIGKAIDLAVNSFSEQNQKGRTLIIITDGENHEDDALTSAKRAANNGIIIHTIGIGKPQGSPIPVSTGSSAFLTDSDGKIVMSKLDEDILSSIASATGGVYTLANNSNFGLNDVLAQIRKMDKQEFSSKVYSEYDEKFLYFLWFALFLLFVEFFILERKNRWQEKFEFFKSRLK</sequence>
<evidence type="ECO:0000256" key="4">
    <source>
        <dbReference type="ARBA" id="ARBA00023136"/>
    </source>
</evidence>
<dbReference type="InterPro" id="IPR036465">
    <property type="entry name" value="vWFA_dom_sf"/>
</dbReference>
<keyword evidence="1" id="KW-1003">Cell membrane</keyword>
<feature type="transmembrane region" description="Helical" evidence="5">
    <location>
        <begin position="6"/>
        <end position="26"/>
    </location>
</feature>
<evidence type="ECO:0000313" key="7">
    <source>
        <dbReference type="EMBL" id="SDB98136.1"/>
    </source>
</evidence>
<dbReference type="EMBL" id="FMYP01000013">
    <property type="protein sequence ID" value="SDB98136.1"/>
    <property type="molecule type" value="Genomic_DNA"/>
</dbReference>
<dbReference type="Gene3D" id="3.40.50.410">
    <property type="entry name" value="von Willebrand factor, type A domain"/>
    <property type="match status" value="1"/>
</dbReference>
<dbReference type="PROSITE" id="PS50234">
    <property type="entry name" value="VWFA"/>
    <property type="match status" value="1"/>
</dbReference>
<dbReference type="InterPro" id="IPR024163">
    <property type="entry name" value="Aerotolerance_reg_N"/>
</dbReference>
<keyword evidence="4 5" id="KW-0472">Membrane</keyword>
<protein>
    <submittedName>
        <fullName evidence="7">Ca-activated chloride channel family protein</fullName>
    </submittedName>
</protein>
<reference evidence="7 8" key="1">
    <citation type="submission" date="2016-09" db="EMBL/GenBank/DDBJ databases">
        <authorList>
            <person name="Capua I."/>
            <person name="De Benedictis P."/>
            <person name="Joannis T."/>
            <person name="Lombin L.H."/>
            <person name="Cattoli G."/>
        </authorList>
    </citation>
    <scope>NUCLEOTIDE SEQUENCE [LARGE SCALE GENOMIC DNA]</scope>
    <source>
        <strain evidence="7 8">A7P-90m</strain>
    </source>
</reference>
<gene>
    <name evidence="7" type="ORF">SAMN05216323_101341</name>
</gene>
<organism evidence="7 8">
    <name type="scientific">Williamwhitmania taraxaci</name>
    <dbReference type="NCBI Taxonomy" id="1640674"/>
    <lineage>
        <taxon>Bacteria</taxon>
        <taxon>Pseudomonadati</taxon>
        <taxon>Bacteroidota</taxon>
        <taxon>Bacteroidia</taxon>
        <taxon>Bacteroidales</taxon>
        <taxon>Williamwhitmaniaceae</taxon>
        <taxon>Williamwhitmania</taxon>
    </lineage>
</organism>
<evidence type="ECO:0000259" key="6">
    <source>
        <dbReference type="PROSITE" id="PS50234"/>
    </source>
</evidence>
<evidence type="ECO:0000256" key="1">
    <source>
        <dbReference type="ARBA" id="ARBA00022475"/>
    </source>
</evidence>
<accession>A0A1G6HXC8</accession>
<dbReference type="Pfam" id="PF13519">
    <property type="entry name" value="VWA_2"/>
    <property type="match status" value="1"/>
</dbReference>
<dbReference type="InterPro" id="IPR002035">
    <property type="entry name" value="VWF_A"/>
</dbReference>
<dbReference type="OrthoDB" id="6206554at2"/>
<dbReference type="Proteomes" id="UP000199452">
    <property type="component" value="Unassembled WGS sequence"/>
</dbReference>
<keyword evidence="8" id="KW-1185">Reference proteome</keyword>
<evidence type="ECO:0000313" key="8">
    <source>
        <dbReference type="Proteomes" id="UP000199452"/>
    </source>
</evidence>
<dbReference type="STRING" id="1640674.SAMN05216323_101341"/>
<dbReference type="PANTHER" id="PTHR22550:SF5">
    <property type="entry name" value="LEUCINE ZIPPER PROTEIN 4"/>
    <property type="match status" value="1"/>
</dbReference>
<dbReference type="InterPro" id="IPR050768">
    <property type="entry name" value="UPF0353/GerABKA_families"/>
</dbReference>
<name>A0A1G6HXC8_9BACT</name>
<dbReference type="PANTHER" id="PTHR22550">
    <property type="entry name" value="SPORE GERMINATION PROTEIN"/>
    <property type="match status" value="1"/>
</dbReference>
<dbReference type="SMART" id="SM00327">
    <property type="entry name" value="VWA"/>
    <property type="match status" value="1"/>
</dbReference>